<dbReference type="Proteomes" id="UP001175226">
    <property type="component" value="Unassembled WGS sequence"/>
</dbReference>
<evidence type="ECO:0000313" key="2">
    <source>
        <dbReference type="Proteomes" id="UP001175226"/>
    </source>
</evidence>
<feature type="non-terminal residue" evidence="1">
    <location>
        <position position="1"/>
    </location>
</feature>
<comment type="caution">
    <text evidence="1">The sequence shown here is derived from an EMBL/GenBank/DDBJ whole genome shotgun (WGS) entry which is preliminary data.</text>
</comment>
<gene>
    <name evidence="1" type="ORF">EV421DRAFT_1662148</name>
</gene>
<feature type="non-terminal residue" evidence="1">
    <location>
        <position position="380"/>
    </location>
</feature>
<reference evidence="1" key="1">
    <citation type="submission" date="2023-06" db="EMBL/GenBank/DDBJ databases">
        <authorList>
            <consortium name="Lawrence Berkeley National Laboratory"/>
            <person name="Ahrendt S."/>
            <person name="Sahu N."/>
            <person name="Indic B."/>
            <person name="Wong-Bajracharya J."/>
            <person name="Merenyi Z."/>
            <person name="Ke H.-M."/>
            <person name="Monk M."/>
            <person name="Kocsube S."/>
            <person name="Drula E."/>
            <person name="Lipzen A."/>
            <person name="Balint B."/>
            <person name="Henrissat B."/>
            <person name="Andreopoulos B."/>
            <person name="Martin F.M."/>
            <person name="Harder C.B."/>
            <person name="Rigling D."/>
            <person name="Ford K.L."/>
            <person name="Foster G.D."/>
            <person name="Pangilinan J."/>
            <person name="Papanicolaou A."/>
            <person name="Barry K."/>
            <person name="LaButti K."/>
            <person name="Viragh M."/>
            <person name="Koriabine M."/>
            <person name="Yan M."/>
            <person name="Riley R."/>
            <person name="Champramary S."/>
            <person name="Plett K.L."/>
            <person name="Tsai I.J."/>
            <person name="Slot J."/>
            <person name="Sipos G."/>
            <person name="Plett J."/>
            <person name="Nagy L.G."/>
            <person name="Grigoriev I.V."/>
        </authorList>
    </citation>
    <scope>NUCLEOTIDE SEQUENCE</scope>
    <source>
        <strain evidence="1">FPL87.14</strain>
    </source>
</reference>
<dbReference type="AlphaFoldDB" id="A0AA39J1T7"/>
<protein>
    <recommendedName>
        <fullName evidence="3">Heterokaryon incompatibility domain-containing protein</fullName>
    </recommendedName>
</protein>
<organism evidence="1 2">
    <name type="scientific">Armillaria borealis</name>
    <dbReference type="NCBI Taxonomy" id="47425"/>
    <lineage>
        <taxon>Eukaryota</taxon>
        <taxon>Fungi</taxon>
        <taxon>Dikarya</taxon>
        <taxon>Basidiomycota</taxon>
        <taxon>Agaricomycotina</taxon>
        <taxon>Agaricomycetes</taxon>
        <taxon>Agaricomycetidae</taxon>
        <taxon>Agaricales</taxon>
        <taxon>Marasmiineae</taxon>
        <taxon>Physalacriaceae</taxon>
        <taxon>Armillaria</taxon>
    </lineage>
</organism>
<evidence type="ECO:0008006" key="3">
    <source>
        <dbReference type="Google" id="ProtNLM"/>
    </source>
</evidence>
<accession>A0AA39J1T7</accession>
<keyword evidence="2" id="KW-1185">Reference proteome</keyword>
<evidence type="ECO:0000313" key="1">
    <source>
        <dbReference type="EMBL" id="KAK0433751.1"/>
    </source>
</evidence>
<name>A0AA39J1T7_9AGAR</name>
<proteinExistence type="predicted"/>
<sequence>QKSYTGRKPIISSSVADTLCAELGVIGILEKLNIVLGTSYTLEMRSLCSLLESYIIEDYDFVTAFSYLRPFWYNDLTDIENTLQTREAWDREMRQDVLVNNKIVSPLLPPRCIWDLFSNRVAPWWVARKYPWAISHAWMKEEDRVDTRTPINGYEWPVPMPRDANLDLIRIEMLNEGAEYAWLDDVLCLRQVGGRREDLRLEEWKLDVPTIGLVYDMAYDQLVCYLSGLGRPFSLKKDDLESDTCWFRRAWTLQETEHQMIIGGDTGDDRIMEKEMQTRVENQLSLLKQGISALGMPVFIALSEMRKRVSTNPVDRVAGLSYLLWTDGIPAYYATQSEEDAWSALVDEMVITYRGHMFFLYPQPGNGSKFWRPSWKQAMD</sequence>
<dbReference type="EMBL" id="JAUEPT010000077">
    <property type="protein sequence ID" value="KAK0433751.1"/>
    <property type="molecule type" value="Genomic_DNA"/>
</dbReference>